<evidence type="ECO:0000313" key="2">
    <source>
        <dbReference type="Proteomes" id="UP001201449"/>
    </source>
</evidence>
<comment type="caution">
    <text evidence="1">The sequence shown here is derived from an EMBL/GenBank/DDBJ whole genome shotgun (WGS) entry which is preliminary data.</text>
</comment>
<sequence>MPEVFDRVLSKYFFVFCFAFVSCSGQVKEPSDQDFFGVSTFISLLEYDLAALEDEIRSLGEFTESLFLRQDELVSTGDRTRYKIEGVAANSEPGADPEKSSLYITQLATDLRKVEDMILVTNPLDSVFRKILQKYPVVSQVYFNSSIQLNRLFPPYNVYEMLEPDLDLTAFNFYYEADEAHNPERKPVWVDAMYIDPVGRGWMITLTQPVYHMDELKLVLGMDLTLNDIIENYINKTSHQILIIDQEGTVVAGKSKTIEVFSLPPLKNHTYTQTITSDSFRKEDFNLFKSRSGEVRRIADEIINHQQSEVWMTVGQRKIKVVSKKTSKLDWFVLEIFL</sequence>
<dbReference type="EMBL" id="JAKEVZ010000007">
    <property type="protein sequence ID" value="MCF1751434.1"/>
    <property type="molecule type" value="Genomic_DNA"/>
</dbReference>
<gene>
    <name evidence="1" type="ORF">L0U89_10170</name>
</gene>
<evidence type="ECO:0000313" key="1">
    <source>
        <dbReference type="EMBL" id="MCF1751434.1"/>
    </source>
</evidence>
<dbReference type="Proteomes" id="UP001201449">
    <property type="component" value="Unassembled WGS sequence"/>
</dbReference>
<dbReference type="PROSITE" id="PS51257">
    <property type="entry name" value="PROKAR_LIPOPROTEIN"/>
    <property type="match status" value="1"/>
</dbReference>
<reference evidence="1 2" key="1">
    <citation type="submission" date="2022-01" db="EMBL/GenBank/DDBJ databases">
        <title>Mariniradius saccharolyticus sp. nov., isolated from sediment of a river.</title>
        <authorList>
            <person name="Liu H."/>
        </authorList>
    </citation>
    <scope>NUCLEOTIDE SEQUENCE [LARGE SCALE GENOMIC DNA]</scope>
    <source>
        <strain evidence="1 2">RY-2</strain>
    </source>
</reference>
<dbReference type="Gene3D" id="3.30.450.20">
    <property type="entry name" value="PAS domain"/>
    <property type="match status" value="1"/>
</dbReference>
<protein>
    <submittedName>
        <fullName evidence="1">Cache sensor protein</fullName>
    </submittedName>
</protein>
<keyword evidence="2" id="KW-1185">Reference proteome</keyword>
<accession>A0ABS9BTQ2</accession>
<name>A0ABS9BTQ2_9BACT</name>
<proteinExistence type="predicted"/>
<dbReference type="RefSeq" id="WP_234861425.1">
    <property type="nucleotide sequence ID" value="NZ_JAKEVZ010000007.1"/>
</dbReference>
<organism evidence="1 2">
    <name type="scientific">Mariniradius sediminis</name>
    <dbReference type="NCBI Taxonomy" id="2909237"/>
    <lineage>
        <taxon>Bacteria</taxon>
        <taxon>Pseudomonadati</taxon>
        <taxon>Bacteroidota</taxon>
        <taxon>Cytophagia</taxon>
        <taxon>Cytophagales</taxon>
        <taxon>Cyclobacteriaceae</taxon>
        <taxon>Mariniradius</taxon>
    </lineage>
</organism>